<dbReference type="PROSITE" id="PS50943">
    <property type="entry name" value="HTH_CROC1"/>
    <property type="match status" value="1"/>
</dbReference>
<dbReference type="GO" id="GO:0003677">
    <property type="term" value="F:DNA binding"/>
    <property type="evidence" value="ECO:0007669"/>
    <property type="project" value="UniProtKB-KW"/>
</dbReference>
<sequence>MRTDSKINRKKFYTWEEHKKELMKDPGFIRAYQLLQPEFLITRKIIEARIKNGVTQNQLAKKMGTKQSAISRLESGNANPSLNFLKKLAEALDSRLEIRLLPR</sequence>
<proteinExistence type="predicted"/>
<dbReference type="SMART" id="SM00530">
    <property type="entry name" value="HTH_XRE"/>
    <property type="match status" value="1"/>
</dbReference>
<dbReference type="PANTHER" id="PTHR46558">
    <property type="entry name" value="TRACRIPTIONAL REGULATORY PROTEIN-RELATED-RELATED"/>
    <property type="match status" value="1"/>
</dbReference>
<keyword evidence="1" id="KW-0238">DNA-binding</keyword>
<dbReference type="Pfam" id="PF01381">
    <property type="entry name" value="HTH_3"/>
    <property type="match status" value="1"/>
</dbReference>
<name>A0A2M6XCS5_9BACT</name>
<protein>
    <submittedName>
        <fullName evidence="3">Transcriptional regulator</fullName>
    </submittedName>
</protein>
<dbReference type="EMBL" id="PEYO01000017">
    <property type="protein sequence ID" value="PIU03436.1"/>
    <property type="molecule type" value="Genomic_DNA"/>
</dbReference>
<gene>
    <name evidence="3" type="ORF">COT44_03260</name>
</gene>
<dbReference type="InterPro" id="IPR001387">
    <property type="entry name" value="Cro/C1-type_HTH"/>
</dbReference>
<evidence type="ECO:0000259" key="2">
    <source>
        <dbReference type="PROSITE" id="PS50943"/>
    </source>
</evidence>
<reference evidence="4" key="1">
    <citation type="submission" date="2017-09" db="EMBL/GenBank/DDBJ databases">
        <title>Depth-based differentiation of microbial function through sediment-hosted aquifers and enrichment of novel symbionts in the deep terrestrial subsurface.</title>
        <authorList>
            <person name="Probst A.J."/>
            <person name="Ladd B."/>
            <person name="Jarett J.K."/>
            <person name="Geller-Mcgrath D.E."/>
            <person name="Sieber C.M.K."/>
            <person name="Emerson J.B."/>
            <person name="Anantharaman K."/>
            <person name="Thomas B.C."/>
            <person name="Malmstrom R."/>
            <person name="Stieglmeier M."/>
            <person name="Klingl A."/>
            <person name="Woyke T."/>
            <person name="Ryan C.M."/>
            <person name="Banfield J.F."/>
        </authorList>
    </citation>
    <scope>NUCLEOTIDE SEQUENCE [LARGE SCALE GENOMIC DNA]</scope>
</reference>
<organism evidence="3 4">
    <name type="scientific">Candidatus Shapirobacteria bacterium CG08_land_8_20_14_0_20_39_18</name>
    <dbReference type="NCBI Taxonomy" id="1974883"/>
    <lineage>
        <taxon>Bacteria</taxon>
        <taxon>Candidatus Shapironibacteriota</taxon>
    </lineage>
</organism>
<evidence type="ECO:0000256" key="1">
    <source>
        <dbReference type="ARBA" id="ARBA00023125"/>
    </source>
</evidence>
<dbReference type="PANTHER" id="PTHR46558:SF3">
    <property type="entry name" value="TRANSCRIPTIONAL REGULATOR"/>
    <property type="match status" value="1"/>
</dbReference>
<dbReference type="Gene3D" id="1.10.260.40">
    <property type="entry name" value="lambda repressor-like DNA-binding domains"/>
    <property type="match status" value="1"/>
</dbReference>
<dbReference type="AlphaFoldDB" id="A0A2M6XCS5"/>
<dbReference type="InterPro" id="IPR010982">
    <property type="entry name" value="Lambda_DNA-bd_dom_sf"/>
</dbReference>
<evidence type="ECO:0000313" key="4">
    <source>
        <dbReference type="Proteomes" id="UP000228996"/>
    </source>
</evidence>
<feature type="domain" description="HTH cro/C1-type" evidence="2">
    <location>
        <begin position="45"/>
        <end position="99"/>
    </location>
</feature>
<accession>A0A2M6XCS5</accession>
<dbReference type="CDD" id="cd00093">
    <property type="entry name" value="HTH_XRE"/>
    <property type="match status" value="1"/>
</dbReference>
<evidence type="ECO:0000313" key="3">
    <source>
        <dbReference type="EMBL" id="PIU03436.1"/>
    </source>
</evidence>
<dbReference type="SUPFAM" id="SSF47413">
    <property type="entry name" value="lambda repressor-like DNA-binding domains"/>
    <property type="match status" value="1"/>
</dbReference>
<dbReference type="Proteomes" id="UP000228996">
    <property type="component" value="Unassembled WGS sequence"/>
</dbReference>
<comment type="caution">
    <text evidence="3">The sequence shown here is derived from an EMBL/GenBank/DDBJ whole genome shotgun (WGS) entry which is preliminary data.</text>
</comment>